<feature type="non-terminal residue" evidence="4">
    <location>
        <position position="1"/>
    </location>
</feature>
<dbReference type="GO" id="GO:0008168">
    <property type="term" value="F:methyltransferase activity"/>
    <property type="evidence" value="ECO:0007669"/>
    <property type="project" value="UniProtKB-KW"/>
</dbReference>
<dbReference type="Gene3D" id="3.40.50.150">
    <property type="entry name" value="Vaccinia Virus protein VP39"/>
    <property type="match status" value="1"/>
</dbReference>
<name>X1NAF7_9ZZZZ</name>
<protein>
    <recommendedName>
        <fullName evidence="3">Histidine-specific methyltransferase SAM-dependent domain-containing protein</fullName>
    </recommendedName>
</protein>
<dbReference type="PANTHER" id="PTHR43397:SF1">
    <property type="entry name" value="ERGOTHIONEINE BIOSYNTHESIS PROTEIN 1"/>
    <property type="match status" value="1"/>
</dbReference>
<dbReference type="EMBL" id="BARV01009390">
    <property type="protein sequence ID" value="GAI15634.1"/>
    <property type="molecule type" value="Genomic_DNA"/>
</dbReference>
<gene>
    <name evidence="4" type="ORF">S06H3_18539</name>
</gene>
<organism evidence="4">
    <name type="scientific">marine sediment metagenome</name>
    <dbReference type="NCBI Taxonomy" id="412755"/>
    <lineage>
        <taxon>unclassified sequences</taxon>
        <taxon>metagenomes</taxon>
        <taxon>ecological metagenomes</taxon>
    </lineage>
</organism>
<dbReference type="Pfam" id="PF10017">
    <property type="entry name" value="Methyltransf_33"/>
    <property type="match status" value="1"/>
</dbReference>
<proteinExistence type="predicted"/>
<evidence type="ECO:0000313" key="4">
    <source>
        <dbReference type="EMBL" id="GAI15634.1"/>
    </source>
</evidence>
<dbReference type="InterPro" id="IPR029063">
    <property type="entry name" value="SAM-dependent_MTases_sf"/>
</dbReference>
<keyword evidence="2" id="KW-0808">Transferase</keyword>
<keyword evidence="1" id="KW-0489">Methyltransferase</keyword>
<dbReference type="GO" id="GO:0032259">
    <property type="term" value="P:methylation"/>
    <property type="evidence" value="ECO:0007669"/>
    <property type="project" value="UniProtKB-KW"/>
</dbReference>
<reference evidence="4" key="1">
    <citation type="journal article" date="2014" name="Front. Microbiol.">
        <title>High frequency of phylogenetically diverse reductive dehalogenase-homologous genes in deep subseafloor sedimentary metagenomes.</title>
        <authorList>
            <person name="Kawai M."/>
            <person name="Futagami T."/>
            <person name="Toyoda A."/>
            <person name="Takaki Y."/>
            <person name="Nishi S."/>
            <person name="Hori S."/>
            <person name="Arai W."/>
            <person name="Tsubouchi T."/>
            <person name="Morono Y."/>
            <person name="Uchiyama I."/>
            <person name="Ito T."/>
            <person name="Fujiyama A."/>
            <person name="Inagaki F."/>
            <person name="Takami H."/>
        </authorList>
    </citation>
    <scope>NUCLEOTIDE SEQUENCE</scope>
    <source>
        <strain evidence="4">Expedition CK06-06</strain>
    </source>
</reference>
<comment type="caution">
    <text evidence="4">The sequence shown here is derived from an EMBL/GenBank/DDBJ whole genome shotgun (WGS) entry which is preliminary data.</text>
</comment>
<evidence type="ECO:0000256" key="2">
    <source>
        <dbReference type="ARBA" id="ARBA00022679"/>
    </source>
</evidence>
<sequence length="219" mass="24724">RVTADIVKGAVECTMGGGTPVGPKAWREWNVNELTDINNFELPVPQRMCRHRVVYFPGSTIGNFDPIQARHFLERIASVYRRGGGLLIGVDLKKDPNVLHRAYNDSQGVTAAFNLNLLGRLNRELGFNFQLESFQHYAFYNPGKGRVEMHLISLRDQIVNIGGVAIPFVRGESIHTENSYKFSLDQFRQLAVVAGFGVEHVWTDEQQWFSLQYLVSTGV</sequence>
<dbReference type="AlphaFoldDB" id="X1NAF7"/>
<dbReference type="InterPro" id="IPR019257">
    <property type="entry name" value="MeTrfase_dom"/>
</dbReference>
<evidence type="ECO:0000259" key="3">
    <source>
        <dbReference type="Pfam" id="PF10017"/>
    </source>
</evidence>
<dbReference type="PANTHER" id="PTHR43397">
    <property type="entry name" value="ERGOTHIONEINE BIOSYNTHESIS PROTEIN 1"/>
    <property type="match status" value="1"/>
</dbReference>
<evidence type="ECO:0000256" key="1">
    <source>
        <dbReference type="ARBA" id="ARBA00022603"/>
    </source>
</evidence>
<feature type="domain" description="Histidine-specific methyltransferase SAM-dependent" evidence="3">
    <location>
        <begin position="46"/>
        <end position="214"/>
    </location>
</feature>
<dbReference type="InterPro" id="IPR051128">
    <property type="entry name" value="EgtD_Methyltrsf_superfamily"/>
</dbReference>
<accession>X1NAF7</accession>